<sequence>MKLDGSAVTQNFRFARATSTPSDEGSRTCSTWGHGAIRTYTDEFYYFTSTCKYILSRQCKGDTEDFNVEILRGSNGNLQHIFMKIEGVMIVVANGTIQVKGTVVSLPYDDKVIIIQKHGVDVRFSNRKHTIILIWNYQDALQITVDAQYRKKLCGLCGTFDASVSTTYDLMYTRQYKVDSWLASCATKFPEEINCSAANVCSVLSNIFQSCTSTAIKDKYLEMCRKDVCAKREANQRSPICPANQIFMECGPICMPTCTDSNPQQQCDQCVNTCSCPEGTVLDNIRGKDRCIRQVECPCEYGGAVYNSGQMRTTFCQSCICKSGMWECSDLNCPEICMIEEGTHITTFDGNYYNLIGDCSYYAIMTKDWSVKIEMHLCQAAYKQTCLQRVTYTTSQDTYLFNNDGTVDYNGNIMGLPVVNGDLLIFQQSSLFLQVSTGSGLKMQIQISPIMQLYISLPKSAQGSTKGLCGTFNDNADDDFLSAQGIVELTYVAFSNSWRESDACPLPINSPTCVSSENENYAKENCAYLKDPAGAFSKCHSEVEFTRYYEMCKVASCNCERINDCVCIALEAYSHACAAKGIIVNNWRRSICSITCPSTQVFQYNMTACNRTCRFLSRPDIPCRVQDVPVDGCGCPEGRYMNDDGKCVSRSECPCHFSGLSVQSSQLMSINGVQCYCINGVPSCPDAVDSSILQDCRGKLFSDCSNVTACKRTCQTLNRPCPNPCVPGCVCSEGLVEDYSGHCIQPERCPCSFGGEIFNPGQTIKRDCNNCTCNGGSWVCTKIACPKTCLVYGDGHYISFDGKRYRYDGNCEYILVEDKCQGATGTFQILAESVPCCENGVTCSRNIRILFENRELILLSGNGITEVSLGQTQCTDNLYSLHTLGLYLVLTFSNGITVIWDKRTRLSVTLDARWKNKVCGLCGNFNYDIEDDLTTKGNYMVTSAVEFGNSWKTMESCSNAANQTFPCDRNPYCLAWAQKRCNIIKGAVFQACHKKVDPNPYYDACVEEACACDMEGKYLGFCTAVAVYSEACNRFDVCIRWRTADLCPVYCDYYNTPGECSWHYHPCGTLTTKTCSDHYIGKKFSADLEGCYAKCPESIPYLDENTMKCVALPQCTCYYDGRILQPGEITWNTCEKCVCVNGNTQCDRITTTTKSTTVTTTASTTSTPLTSLATTISSTITSTELTSTTVPPTKTYSTIGSTTLPPTTQETRTTPGKSTTTEGVTTSVKPFTTGTAPGTTPEVTTTTVTPTTTSSTTISTPGE</sequence>
<feature type="region of interest" description="Disordered" evidence="6">
    <location>
        <begin position="1184"/>
        <end position="1263"/>
    </location>
</feature>
<evidence type="ECO:0000256" key="3">
    <source>
        <dbReference type="ARBA" id="ARBA00022737"/>
    </source>
</evidence>
<feature type="domain" description="VWFD" evidence="7">
    <location>
        <begin position="787"/>
        <end position="958"/>
    </location>
</feature>
<dbReference type="PANTHER" id="PTHR11339:SF408">
    <property type="entry name" value="MUCIN-5B"/>
    <property type="match status" value="1"/>
</dbReference>
<dbReference type="Pfam" id="PF08742">
    <property type="entry name" value="C8"/>
    <property type="match status" value="2"/>
</dbReference>
<dbReference type="SUPFAM" id="SSF57567">
    <property type="entry name" value="Serine protease inhibitors"/>
    <property type="match status" value="3"/>
</dbReference>
<dbReference type="PANTHER" id="PTHR11339">
    <property type="entry name" value="EXTRACELLULAR MATRIX GLYCOPROTEIN RELATED"/>
    <property type="match status" value="1"/>
</dbReference>
<dbReference type="STRING" id="75743.A0A401PH79"/>
<dbReference type="InterPro" id="IPR036084">
    <property type="entry name" value="Ser_inhib-like_sf"/>
</dbReference>
<dbReference type="Pfam" id="PF01826">
    <property type="entry name" value="TIL"/>
    <property type="match status" value="3"/>
</dbReference>
<feature type="compositionally biased region" description="Low complexity" evidence="6">
    <location>
        <begin position="1232"/>
        <end position="1263"/>
    </location>
</feature>
<dbReference type="OrthoDB" id="6262482at2759"/>
<dbReference type="Pfam" id="PF25962">
    <property type="entry name" value="TIL_OTOGL_Mucin"/>
    <property type="match status" value="1"/>
</dbReference>
<dbReference type="GO" id="GO:0005615">
    <property type="term" value="C:extracellular space"/>
    <property type="evidence" value="ECO:0007669"/>
    <property type="project" value="TreeGrafter"/>
</dbReference>
<dbReference type="PROSITE" id="PS51233">
    <property type="entry name" value="VWFD"/>
    <property type="match status" value="3"/>
</dbReference>
<dbReference type="CDD" id="cd19941">
    <property type="entry name" value="TIL"/>
    <property type="match status" value="3"/>
</dbReference>
<comment type="subcellular location">
    <subcellularLocation>
        <location evidence="1">Secreted</location>
    </subcellularLocation>
</comment>
<dbReference type="FunFam" id="2.10.25.10:FF:000153">
    <property type="entry name" value="MUC5B isoform 1"/>
    <property type="match status" value="1"/>
</dbReference>
<comment type="caution">
    <text evidence="8">The sequence shown here is derived from an EMBL/GenBank/DDBJ whole genome shotgun (WGS) entry which is preliminary data.</text>
</comment>
<keyword evidence="2" id="KW-0964">Secreted</keyword>
<dbReference type="Pfam" id="PF00094">
    <property type="entry name" value="VWD"/>
    <property type="match status" value="3"/>
</dbReference>
<dbReference type="InterPro" id="IPR050780">
    <property type="entry name" value="Mucin_vWF_Thrombospondin_sf"/>
</dbReference>
<dbReference type="Pfam" id="PF23244">
    <property type="entry name" value="VWF"/>
    <property type="match status" value="1"/>
</dbReference>
<dbReference type="InterPro" id="IPR001007">
    <property type="entry name" value="VWF_dom"/>
</dbReference>
<accession>A0A401PH79</accession>
<evidence type="ECO:0000256" key="5">
    <source>
        <dbReference type="ARBA" id="ARBA00023180"/>
    </source>
</evidence>
<dbReference type="InterPro" id="IPR002919">
    <property type="entry name" value="TIL_dom"/>
</dbReference>
<organism evidence="8 9">
    <name type="scientific">Scyliorhinus torazame</name>
    <name type="common">Cloudy catshark</name>
    <name type="synonym">Catulus torazame</name>
    <dbReference type="NCBI Taxonomy" id="75743"/>
    <lineage>
        <taxon>Eukaryota</taxon>
        <taxon>Metazoa</taxon>
        <taxon>Chordata</taxon>
        <taxon>Craniata</taxon>
        <taxon>Vertebrata</taxon>
        <taxon>Chondrichthyes</taxon>
        <taxon>Elasmobranchii</taxon>
        <taxon>Galeomorphii</taxon>
        <taxon>Galeoidea</taxon>
        <taxon>Carcharhiniformes</taxon>
        <taxon>Scyliorhinidae</taxon>
        <taxon>Scyliorhinus</taxon>
    </lineage>
</organism>
<evidence type="ECO:0000256" key="6">
    <source>
        <dbReference type="SAM" id="MobiDB-lite"/>
    </source>
</evidence>
<dbReference type="SUPFAM" id="SSF57603">
    <property type="entry name" value="FnI-like domain"/>
    <property type="match status" value="1"/>
</dbReference>
<dbReference type="AlphaFoldDB" id="A0A401PH79"/>
<feature type="compositionally biased region" description="Polar residues" evidence="6">
    <location>
        <begin position="1216"/>
        <end position="1230"/>
    </location>
</feature>
<keyword evidence="5" id="KW-0325">Glycoprotein</keyword>
<dbReference type="EMBL" id="BFAA01002103">
    <property type="protein sequence ID" value="GCB72444.1"/>
    <property type="molecule type" value="Genomic_DNA"/>
</dbReference>
<evidence type="ECO:0000256" key="1">
    <source>
        <dbReference type="ARBA" id="ARBA00004613"/>
    </source>
</evidence>
<dbReference type="GO" id="GO:0031012">
    <property type="term" value="C:extracellular matrix"/>
    <property type="evidence" value="ECO:0007669"/>
    <property type="project" value="TreeGrafter"/>
</dbReference>
<evidence type="ECO:0000313" key="9">
    <source>
        <dbReference type="Proteomes" id="UP000288216"/>
    </source>
</evidence>
<evidence type="ECO:0000313" key="8">
    <source>
        <dbReference type="EMBL" id="GCB72444.1"/>
    </source>
</evidence>
<feature type="domain" description="VWFD" evidence="7">
    <location>
        <begin position="27"/>
        <end position="202"/>
    </location>
</feature>
<feature type="compositionally biased region" description="Low complexity" evidence="6">
    <location>
        <begin position="1184"/>
        <end position="1215"/>
    </location>
</feature>
<protein>
    <recommendedName>
        <fullName evidence="7">VWFD domain-containing protein</fullName>
    </recommendedName>
</protein>
<keyword evidence="3" id="KW-0677">Repeat</keyword>
<evidence type="ECO:0000256" key="2">
    <source>
        <dbReference type="ARBA" id="ARBA00022525"/>
    </source>
</evidence>
<reference evidence="8 9" key="1">
    <citation type="journal article" date="2018" name="Nat. Ecol. Evol.">
        <title>Shark genomes provide insights into elasmobranch evolution and the origin of vertebrates.</title>
        <authorList>
            <person name="Hara Y"/>
            <person name="Yamaguchi K"/>
            <person name="Onimaru K"/>
            <person name="Kadota M"/>
            <person name="Koyanagi M"/>
            <person name="Keeley SD"/>
            <person name="Tatsumi K"/>
            <person name="Tanaka K"/>
            <person name="Motone F"/>
            <person name="Kageyama Y"/>
            <person name="Nozu R"/>
            <person name="Adachi N"/>
            <person name="Nishimura O"/>
            <person name="Nakagawa R"/>
            <person name="Tanegashima C"/>
            <person name="Kiyatake I"/>
            <person name="Matsumoto R"/>
            <person name="Murakumo K"/>
            <person name="Nishida K"/>
            <person name="Terakita A"/>
            <person name="Kuratani S"/>
            <person name="Sato K"/>
            <person name="Hyodo S Kuraku.S."/>
        </authorList>
    </citation>
    <scope>NUCLEOTIDE SEQUENCE [LARGE SCALE GENOMIC DNA]</scope>
</reference>
<dbReference type="InterPro" id="IPR001846">
    <property type="entry name" value="VWF_type-D"/>
</dbReference>
<dbReference type="Proteomes" id="UP000288216">
    <property type="component" value="Unassembled WGS sequence"/>
</dbReference>
<keyword evidence="9" id="KW-1185">Reference proteome</keyword>
<dbReference type="InterPro" id="IPR058753">
    <property type="entry name" value="TIL_OTOGL_Mucin"/>
</dbReference>
<feature type="domain" description="VWFD" evidence="7">
    <location>
        <begin position="335"/>
        <end position="505"/>
    </location>
</feature>
<evidence type="ECO:0000256" key="4">
    <source>
        <dbReference type="ARBA" id="ARBA00023157"/>
    </source>
</evidence>
<dbReference type="SMART" id="SM00215">
    <property type="entry name" value="VWC_out"/>
    <property type="match status" value="2"/>
</dbReference>
<keyword evidence="4" id="KW-1015">Disulfide bond</keyword>
<dbReference type="SMART" id="SM00832">
    <property type="entry name" value="C8"/>
    <property type="match status" value="2"/>
</dbReference>
<proteinExistence type="predicted"/>
<dbReference type="InterPro" id="IPR014853">
    <property type="entry name" value="VWF/SSPO/ZAN-like_Cys-rich_dom"/>
</dbReference>
<evidence type="ECO:0000259" key="7">
    <source>
        <dbReference type="PROSITE" id="PS51233"/>
    </source>
</evidence>
<dbReference type="Gene3D" id="2.10.25.10">
    <property type="entry name" value="Laminin"/>
    <property type="match status" value="3"/>
</dbReference>
<name>A0A401PH79_SCYTO</name>
<dbReference type="SMART" id="SM00216">
    <property type="entry name" value="VWD"/>
    <property type="match status" value="3"/>
</dbReference>
<gene>
    <name evidence="8" type="ORF">scyTo_0006307</name>
</gene>